<feature type="transmembrane region" description="Helical" evidence="6">
    <location>
        <begin position="339"/>
        <end position="356"/>
    </location>
</feature>
<keyword evidence="8" id="KW-1185">Reference proteome</keyword>
<dbReference type="PANTHER" id="PTHR30249:SF0">
    <property type="entry name" value="PLASTIDAL GLYCOLATE_GLYCERATE TRANSLOCATOR 1, CHLOROPLASTIC"/>
    <property type="match status" value="1"/>
</dbReference>
<feature type="transmembrane region" description="Helical" evidence="6">
    <location>
        <begin position="576"/>
        <end position="597"/>
    </location>
</feature>
<proteinExistence type="predicted"/>
<evidence type="ECO:0008006" key="9">
    <source>
        <dbReference type="Google" id="ProtNLM"/>
    </source>
</evidence>
<feature type="region of interest" description="Disordered" evidence="5">
    <location>
        <begin position="199"/>
        <end position="277"/>
    </location>
</feature>
<evidence type="ECO:0000256" key="4">
    <source>
        <dbReference type="ARBA" id="ARBA00023136"/>
    </source>
</evidence>
<sequence length="610" mass="64955">MMRAAATAAPYFGNDTGNDTGNIPAERTAPSFPDALRDAATAFKLFFIATAPKLLTAWLYVPFGIAFILAFSFAVHTALDSTGILFPASVACLILLFLALLLSERLLGGHRTRAIVNLIDVPAGWSLRWINLFFTPSFILLPLSPSIGIAEVSKIIGVFLVGFVVMMAAAAYVTRGLQLLLGTSKRAAIERAEEMRNDADGIPLADSLPRENYPNSDRDGDRSQPSSTPQSPSISASPSAVSLNGLVPPPPSQTPSHLFQDASLGPRGSHPNETSALTLNLNSNPTAFVQPSLPLQYPPPAPRAQIWAARLTRYPNAVIYTLLFLFAGLPVYFSTGYAMPAHLTFTILCYLAALAVPPNWRQYLHPVLVTALLAFLGLWALAAIRTGIVSDGKTSAASLHEALSPYRTGATYQALWRPSHHATGPNRPLPGAGDLFATVLDAAIVALALPMYQYRRELRTHFLAIVAPSVAFSVASLFGYPALCAAVGIEARRSLAFAARSLTLALAIPATENLGGDRNTVAAVAIMSGILGALVGERMLRWLRIPEDDYVTRGVTLGANSSAIATAVLLRTDPRAAALSSLSMSLFGTITVLFTSIPPLVHVVRSLVGL</sequence>
<accession>A0A3N2PV62</accession>
<dbReference type="AlphaFoldDB" id="A0A3N2PV62"/>
<keyword evidence="2 6" id="KW-0812">Transmembrane</keyword>
<dbReference type="RefSeq" id="XP_028466198.1">
    <property type="nucleotide sequence ID" value="XM_028611841.1"/>
</dbReference>
<organism evidence="7 8">
    <name type="scientific">Sodiomyces alkalinus (strain CBS 110278 / VKM F-3762 / F11)</name>
    <name type="common">Alkaliphilic filamentous fungus</name>
    <dbReference type="NCBI Taxonomy" id="1314773"/>
    <lineage>
        <taxon>Eukaryota</taxon>
        <taxon>Fungi</taxon>
        <taxon>Dikarya</taxon>
        <taxon>Ascomycota</taxon>
        <taxon>Pezizomycotina</taxon>
        <taxon>Sordariomycetes</taxon>
        <taxon>Hypocreomycetidae</taxon>
        <taxon>Glomerellales</taxon>
        <taxon>Plectosphaerellaceae</taxon>
        <taxon>Sodiomyces</taxon>
    </lineage>
</organism>
<evidence type="ECO:0000256" key="3">
    <source>
        <dbReference type="ARBA" id="ARBA00022989"/>
    </source>
</evidence>
<evidence type="ECO:0000256" key="1">
    <source>
        <dbReference type="ARBA" id="ARBA00004141"/>
    </source>
</evidence>
<dbReference type="GeneID" id="39580319"/>
<feature type="compositionally biased region" description="Low complexity" evidence="5">
    <location>
        <begin position="223"/>
        <end position="242"/>
    </location>
</feature>
<evidence type="ECO:0000313" key="8">
    <source>
        <dbReference type="Proteomes" id="UP000272025"/>
    </source>
</evidence>
<keyword evidence="3 6" id="KW-1133">Transmembrane helix</keyword>
<evidence type="ECO:0000256" key="2">
    <source>
        <dbReference type="ARBA" id="ARBA00022692"/>
    </source>
</evidence>
<feature type="transmembrane region" description="Helical" evidence="6">
    <location>
        <begin position="317"/>
        <end position="333"/>
    </location>
</feature>
<name>A0A3N2PV62_SODAK</name>
<evidence type="ECO:0000313" key="7">
    <source>
        <dbReference type="EMBL" id="ROT38392.1"/>
    </source>
</evidence>
<evidence type="ECO:0000256" key="5">
    <source>
        <dbReference type="SAM" id="MobiDB-lite"/>
    </source>
</evidence>
<keyword evidence="4 6" id="KW-0472">Membrane</keyword>
<gene>
    <name evidence="7" type="ORF">SODALDRAFT_332962</name>
</gene>
<evidence type="ECO:0000256" key="6">
    <source>
        <dbReference type="SAM" id="Phobius"/>
    </source>
</evidence>
<feature type="transmembrane region" description="Helical" evidence="6">
    <location>
        <begin position="57"/>
        <end position="78"/>
    </location>
</feature>
<feature type="transmembrane region" description="Helical" evidence="6">
    <location>
        <begin position="155"/>
        <end position="174"/>
    </location>
</feature>
<feature type="transmembrane region" description="Helical" evidence="6">
    <location>
        <begin position="520"/>
        <end position="538"/>
    </location>
</feature>
<feature type="transmembrane region" description="Helical" evidence="6">
    <location>
        <begin position="464"/>
        <end position="489"/>
    </location>
</feature>
<feature type="transmembrane region" description="Helical" evidence="6">
    <location>
        <begin position="363"/>
        <end position="384"/>
    </location>
</feature>
<dbReference type="Pfam" id="PF04172">
    <property type="entry name" value="LrgB"/>
    <property type="match status" value="1"/>
</dbReference>
<feature type="transmembrane region" description="Helical" evidence="6">
    <location>
        <begin position="84"/>
        <end position="102"/>
    </location>
</feature>
<protein>
    <recommendedName>
        <fullName evidence="9">LrgB-domain-containing protein</fullName>
    </recommendedName>
</protein>
<comment type="subcellular location">
    <subcellularLocation>
        <location evidence="1">Membrane</location>
        <topology evidence="1">Multi-pass membrane protein</topology>
    </subcellularLocation>
</comment>
<dbReference type="PANTHER" id="PTHR30249">
    <property type="entry name" value="PUTATIVE SEROTONIN TRANSPORTER"/>
    <property type="match status" value="1"/>
</dbReference>
<feature type="transmembrane region" description="Helical" evidence="6">
    <location>
        <begin position="550"/>
        <end position="570"/>
    </location>
</feature>
<dbReference type="EMBL" id="ML119055">
    <property type="protein sequence ID" value="ROT38392.1"/>
    <property type="molecule type" value="Genomic_DNA"/>
</dbReference>
<reference evidence="7 8" key="1">
    <citation type="journal article" date="2018" name="Mol. Ecol.">
        <title>The obligate alkalophilic soda-lake fungus Sodiomyces alkalinus has shifted to a protein diet.</title>
        <authorList>
            <person name="Grum-Grzhimaylo A.A."/>
            <person name="Falkoski D.L."/>
            <person name="van den Heuvel J."/>
            <person name="Valero-Jimenez C.A."/>
            <person name="Min B."/>
            <person name="Choi I.G."/>
            <person name="Lipzen A."/>
            <person name="Daum C.G."/>
            <person name="Aanen D.K."/>
            <person name="Tsang A."/>
            <person name="Henrissat B."/>
            <person name="Bilanenko E.N."/>
            <person name="de Vries R.P."/>
            <person name="van Kan J.A.L."/>
            <person name="Grigoriev I.V."/>
            <person name="Debets A.J.M."/>
        </authorList>
    </citation>
    <scope>NUCLEOTIDE SEQUENCE [LARGE SCALE GENOMIC DNA]</scope>
    <source>
        <strain evidence="7 8">F11</strain>
    </source>
</reference>
<dbReference type="InterPro" id="IPR007300">
    <property type="entry name" value="CidB/LrgB"/>
</dbReference>
<dbReference type="OrthoDB" id="2502820at2759"/>
<feature type="transmembrane region" description="Helical" evidence="6">
    <location>
        <begin position="435"/>
        <end position="452"/>
    </location>
</feature>
<dbReference type="Proteomes" id="UP000272025">
    <property type="component" value="Unassembled WGS sequence"/>
</dbReference>
<dbReference type="GO" id="GO:0016020">
    <property type="term" value="C:membrane"/>
    <property type="evidence" value="ECO:0007669"/>
    <property type="project" value="UniProtKB-SubCell"/>
</dbReference>